<dbReference type="EMBL" id="GGEC01078024">
    <property type="protein sequence ID" value="MBX58508.1"/>
    <property type="molecule type" value="Transcribed_RNA"/>
</dbReference>
<dbReference type="AlphaFoldDB" id="A0A2P2PUV5"/>
<sequence>MDSLLVTWDLKEPGLLMETVRCLLRP</sequence>
<protein>
    <submittedName>
        <fullName evidence="1">Uncharacterized protein</fullName>
    </submittedName>
</protein>
<organism evidence="1">
    <name type="scientific">Rhizophora mucronata</name>
    <name type="common">Asiatic mangrove</name>
    <dbReference type="NCBI Taxonomy" id="61149"/>
    <lineage>
        <taxon>Eukaryota</taxon>
        <taxon>Viridiplantae</taxon>
        <taxon>Streptophyta</taxon>
        <taxon>Embryophyta</taxon>
        <taxon>Tracheophyta</taxon>
        <taxon>Spermatophyta</taxon>
        <taxon>Magnoliopsida</taxon>
        <taxon>eudicotyledons</taxon>
        <taxon>Gunneridae</taxon>
        <taxon>Pentapetalae</taxon>
        <taxon>rosids</taxon>
        <taxon>fabids</taxon>
        <taxon>Malpighiales</taxon>
        <taxon>Rhizophoraceae</taxon>
        <taxon>Rhizophora</taxon>
    </lineage>
</organism>
<proteinExistence type="predicted"/>
<accession>A0A2P2PUV5</accession>
<reference evidence="1" key="1">
    <citation type="submission" date="2018-02" db="EMBL/GenBank/DDBJ databases">
        <title>Rhizophora mucronata_Transcriptome.</title>
        <authorList>
            <person name="Meera S.P."/>
            <person name="Sreeshan A."/>
            <person name="Augustine A."/>
        </authorList>
    </citation>
    <scope>NUCLEOTIDE SEQUENCE</scope>
    <source>
        <tissue evidence="1">Leaf</tissue>
    </source>
</reference>
<name>A0A2P2PUV5_RHIMU</name>
<evidence type="ECO:0000313" key="1">
    <source>
        <dbReference type="EMBL" id="MBX58508.1"/>
    </source>
</evidence>